<feature type="transmembrane region" description="Helical" evidence="1">
    <location>
        <begin position="20"/>
        <end position="40"/>
    </location>
</feature>
<keyword evidence="1" id="KW-1133">Transmembrane helix</keyword>
<keyword evidence="3" id="KW-1185">Reference proteome</keyword>
<sequence>MENGEYICGFTYVLLHFHSFGFFLFFQLALFVLVCTFCIYRGEEDEDHDGSGYENSIIRFYALGHVYYLQNKFHTDCKDVPLPTQDVDNRCFSHLSSQEVLSTGNLSPYVNCLVVWIVKLL</sequence>
<evidence type="ECO:0000256" key="1">
    <source>
        <dbReference type="SAM" id="Phobius"/>
    </source>
</evidence>
<dbReference type="EMBL" id="JAHRIO010080525">
    <property type="protein sequence ID" value="MEQ2184614.1"/>
    <property type="molecule type" value="Genomic_DNA"/>
</dbReference>
<gene>
    <name evidence="2" type="ORF">GOODEAATRI_009823</name>
</gene>
<reference evidence="2 3" key="1">
    <citation type="submission" date="2021-06" db="EMBL/GenBank/DDBJ databases">
        <authorList>
            <person name="Palmer J.M."/>
        </authorList>
    </citation>
    <scope>NUCLEOTIDE SEQUENCE [LARGE SCALE GENOMIC DNA]</scope>
    <source>
        <strain evidence="2 3">GA_2019</strain>
        <tissue evidence="2">Muscle</tissue>
    </source>
</reference>
<proteinExistence type="predicted"/>
<evidence type="ECO:0000313" key="3">
    <source>
        <dbReference type="Proteomes" id="UP001476798"/>
    </source>
</evidence>
<accession>A0ABV0PMC2</accession>
<comment type="caution">
    <text evidence="2">The sequence shown here is derived from an EMBL/GenBank/DDBJ whole genome shotgun (WGS) entry which is preliminary data.</text>
</comment>
<dbReference type="Proteomes" id="UP001476798">
    <property type="component" value="Unassembled WGS sequence"/>
</dbReference>
<keyword evidence="1" id="KW-0472">Membrane</keyword>
<keyword evidence="1" id="KW-0812">Transmembrane</keyword>
<name>A0ABV0PMC2_9TELE</name>
<evidence type="ECO:0000313" key="2">
    <source>
        <dbReference type="EMBL" id="MEQ2184614.1"/>
    </source>
</evidence>
<protein>
    <submittedName>
        <fullName evidence="2">Uncharacterized protein</fullName>
    </submittedName>
</protein>
<organism evidence="2 3">
    <name type="scientific">Goodea atripinnis</name>
    <dbReference type="NCBI Taxonomy" id="208336"/>
    <lineage>
        <taxon>Eukaryota</taxon>
        <taxon>Metazoa</taxon>
        <taxon>Chordata</taxon>
        <taxon>Craniata</taxon>
        <taxon>Vertebrata</taxon>
        <taxon>Euteleostomi</taxon>
        <taxon>Actinopterygii</taxon>
        <taxon>Neopterygii</taxon>
        <taxon>Teleostei</taxon>
        <taxon>Neoteleostei</taxon>
        <taxon>Acanthomorphata</taxon>
        <taxon>Ovalentaria</taxon>
        <taxon>Atherinomorphae</taxon>
        <taxon>Cyprinodontiformes</taxon>
        <taxon>Goodeidae</taxon>
        <taxon>Goodea</taxon>
    </lineage>
</organism>